<accession>A0ABS7NMI3</accession>
<sequence length="134" mass="14038">MLDGMMPEEVKVWGFTIPVSSSGRRKWPDALRAKAVKKILAGAGIRETAEEIGANKSLVALWVKKAGASGMSPAFVEIVAPAAQRSAVPPHENGPEAANSTSCRICIGAAAIEIPPGYPADHLVEVLRAVRAAQ</sequence>
<reference evidence="1 2" key="1">
    <citation type="submission" date="2021-06" db="EMBL/GenBank/DDBJ databases">
        <title>50 bacteria genomes isolated from Dapeng, Shenzhen, China.</title>
        <authorList>
            <person name="Zheng W."/>
            <person name="Yu S."/>
            <person name="Huang Y."/>
        </authorList>
    </citation>
    <scope>NUCLEOTIDE SEQUENCE [LARGE SCALE GENOMIC DNA]</scope>
    <source>
        <strain evidence="1 2">DP1N14-2</strain>
    </source>
</reference>
<organism evidence="1 2">
    <name type="scientific">Leisingera daeponensis</name>
    <dbReference type="NCBI Taxonomy" id="405746"/>
    <lineage>
        <taxon>Bacteria</taxon>
        <taxon>Pseudomonadati</taxon>
        <taxon>Pseudomonadota</taxon>
        <taxon>Alphaproteobacteria</taxon>
        <taxon>Rhodobacterales</taxon>
        <taxon>Roseobacteraceae</taxon>
        <taxon>Leisingera</taxon>
    </lineage>
</organism>
<evidence type="ECO:0000313" key="1">
    <source>
        <dbReference type="EMBL" id="MBY6142136.1"/>
    </source>
</evidence>
<evidence type="ECO:0000313" key="2">
    <source>
        <dbReference type="Proteomes" id="UP000766629"/>
    </source>
</evidence>
<dbReference type="InterPro" id="IPR002514">
    <property type="entry name" value="Transposase_8"/>
</dbReference>
<name>A0ABS7NMI3_9RHOB</name>
<dbReference type="InterPro" id="IPR009057">
    <property type="entry name" value="Homeodomain-like_sf"/>
</dbReference>
<comment type="caution">
    <text evidence="1">The sequence shown here is derived from an EMBL/GenBank/DDBJ whole genome shotgun (WGS) entry which is preliminary data.</text>
</comment>
<dbReference type="SUPFAM" id="SSF46689">
    <property type="entry name" value="Homeodomain-like"/>
    <property type="match status" value="1"/>
</dbReference>
<proteinExistence type="predicted"/>
<dbReference type="Proteomes" id="UP000766629">
    <property type="component" value="Unassembled WGS sequence"/>
</dbReference>
<keyword evidence="2" id="KW-1185">Reference proteome</keyword>
<gene>
    <name evidence="1" type="ORF">KUV26_22100</name>
</gene>
<dbReference type="EMBL" id="JAHVJA010000019">
    <property type="protein sequence ID" value="MBY6142136.1"/>
    <property type="molecule type" value="Genomic_DNA"/>
</dbReference>
<dbReference type="RefSeq" id="WP_222510052.1">
    <property type="nucleotide sequence ID" value="NZ_JAHVJA010000019.1"/>
</dbReference>
<dbReference type="Pfam" id="PF01527">
    <property type="entry name" value="HTH_Tnp_1"/>
    <property type="match status" value="1"/>
</dbReference>
<protein>
    <submittedName>
        <fullName evidence="1">Transposase</fullName>
    </submittedName>
</protein>